<dbReference type="CDD" id="cd10326">
    <property type="entry name" value="SLC5sbd_NIS-like"/>
    <property type="match status" value="1"/>
</dbReference>
<comment type="similarity">
    <text evidence="2 11">Belongs to the sodium:solute symporter (SSF) (TC 2.A.21) family.</text>
</comment>
<dbReference type="Pfam" id="PF00474">
    <property type="entry name" value="SSF"/>
    <property type="match status" value="1"/>
</dbReference>
<feature type="transmembrane region" description="Helical" evidence="12">
    <location>
        <begin position="382"/>
        <end position="402"/>
    </location>
</feature>
<evidence type="ECO:0000313" key="13">
    <source>
        <dbReference type="EMBL" id="SIT97144.1"/>
    </source>
</evidence>
<reference evidence="14" key="1">
    <citation type="submission" date="2016-10" db="EMBL/GenBank/DDBJ databases">
        <authorList>
            <person name="Varghese N."/>
            <person name="Submissions S."/>
        </authorList>
    </citation>
    <scope>NUCLEOTIDE SEQUENCE [LARGE SCALE GENOMIC DNA]</scope>
    <source>
        <strain evidence="14">DSM 19482</strain>
    </source>
</reference>
<evidence type="ECO:0000256" key="7">
    <source>
        <dbReference type="ARBA" id="ARBA00023053"/>
    </source>
</evidence>
<feature type="transmembrane region" description="Helical" evidence="12">
    <location>
        <begin position="221"/>
        <end position="240"/>
    </location>
</feature>
<evidence type="ECO:0000256" key="5">
    <source>
        <dbReference type="ARBA" id="ARBA00022692"/>
    </source>
</evidence>
<gene>
    <name evidence="13" type="ORF">SAMN05660493_01853</name>
</gene>
<dbReference type="PANTHER" id="PTHR42985">
    <property type="entry name" value="SODIUM-COUPLED MONOCARBOXYLATE TRANSPORTER"/>
    <property type="match status" value="1"/>
</dbReference>
<dbReference type="GO" id="GO:0015293">
    <property type="term" value="F:symporter activity"/>
    <property type="evidence" value="ECO:0007669"/>
    <property type="project" value="TreeGrafter"/>
</dbReference>
<protein>
    <submittedName>
        <fullName evidence="13">Na+/proline symporter</fullName>
    </submittedName>
</protein>
<evidence type="ECO:0000256" key="8">
    <source>
        <dbReference type="ARBA" id="ARBA00023065"/>
    </source>
</evidence>
<keyword evidence="9 12" id="KW-0472">Membrane</keyword>
<dbReference type="InterPro" id="IPR038377">
    <property type="entry name" value="Na/Glc_symporter_sf"/>
</dbReference>
<keyword evidence="8" id="KW-0406">Ion transport</keyword>
<evidence type="ECO:0000256" key="2">
    <source>
        <dbReference type="ARBA" id="ARBA00006434"/>
    </source>
</evidence>
<evidence type="ECO:0000256" key="3">
    <source>
        <dbReference type="ARBA" id="ARBA00022448"/>
    </source>
</evidence>
<evidence type="ECO:0000256" key="4">
    <source>
        <dbReference type="ARBA" id="ARBA00022475"/>
    </source>
</evidence>
<feature type="transmembrane region" description="Helical" evidence="12">
    <location>
        <begin position="441"/>
        <end position="459"/>
    </location>
</feature>
<organism evidence="13 14">
    <name type="scientific">Epilithonimonas bovis DSM 19482</name>
    <dbReference type="NCBI Taxonomy" id="1121284"/>
    <lineage>
        <taxon>Bacteria</taxon>
        <taxon>Pseudomonadati</taxon>
        <taxon>Bacteroidota</taxon>
        <taxon>Flavobacteriia</taxon>
        <taxon>Flavobacteriales</taxon>
        <taxon>Weeksellaceae</taxon>
        <taxon>Chryseobacterium group</taxon>
        <taxon>Epilithonimonas</taxon>
    </lineage>
</organism>
<dbReference type="GO" id="GO:0005886">
    <property type="term" value="C:plasma membrane"/>
    <property type="evidence" value="ECO:0007669"/>
    <property type="project" value="UniProtKB-SubCell"/>
</dbReference>
<dbReference type="Gene3D" id="1.20.1730.10">
    <property type="entry name" value="Sodium/glucose cotransporter"/>
    <property type="match status" value="1"/>
</dbReference>
<dbReference type="Proteomes" id="UP000187261">
    <property type="component" value="Unassembled WGS sequence"/>
</dbReference>
<keyword evidence="14" id="KW-1185">Reference proteome</keyword>
<evidence type="ECO:0000313" key="14">
    <source>
        <dbReference type="Proteomes" id="UP000187261"/>
    </source>
</evidence>
<keyword evidence="5 12" id="KW-0812">Transmembrane</keyword>
<evidence type="ECO:0000256" key="9">
    <source>
        <dbReference type="ARBA" id="ARBA00023136"/>
    </source>
</evidence>
<dbReference type="PANTHER" id="PTHR42985:SF47">
    <property type="entry name" value="INTEGRAL MEMBRANE TRANSPORT PROTEIN"/>
    <property type="match status" value="1"/>
</dbReference>
<dbReference type="GO" id="GO:0006814">
    <property type="term" value="P:sodium ion transport"/>
    <property type="evidence" value="ECO:0007669"/>
    <property type="project" value="UniProtKB-KW"/>
</dbReference>
<keyword evidence="4" id="KW-1003">Cell membrane</keyword>
<proteinExistence type="inferred from homology"/>
<dbReference type="EMBL" id="FTPU01000018">
    <property type="protein sequence ID" value="SIT97144.1"/>
    <property type="molecule type" value="Genomic_DNA"/>
</dbReference>
<feature type="transmembrane region" description="Helical" evidence="12">
    <location>
        <begin position="523"/>
        <end position="544"/>
    </location>
</feature>
<keyword evidence="3" id="KW-0813">Transport</keyword>
<evidence type="ECO:0000256" key="11">
    <source>
        <dbReference type="RuleBase" id="RU362091"/>
    </source>
</evidence>
<feature type="transmembrane region" description="Helical" evidence="12">
    <location>
        <begin position="74"/>
        <end position="93"/>
    </location>
</feature>
<evidence type="ECO:0000256" key="6">
    <source>
        <dbReference type="ARBA" id="ARBA00022989"/>
    </source>
</evidence>
<keyword evidence="10" id="KW-0739">Sodium transport</keyword>
<sequence>MPEITFYELMYINKSILLKKNYFCLTQISIMNPGTILLFFVFAYFIGLLVISYFTSRNSDNQSFFIGNKKSKWWLVAFGMIGTSLSGVTFISVPGTVGKLLGGENPFGGFEYYMMVIGFFIGYFIVAGVLLPLYYKMNLTSIYTYLGKRFNVEAHKIGSVFFIISRAIGATARLYLVVNILQIFLLENLGVPFWATAFVLLLMILLYTFEGGVKTIVITDTLQTSFMIISLVACIIYILSNLNLSFGEAFHILEQKQYTHFINTDVNSKTFFLKTILGGMFITIAMTGLDQEMMQKNISVDNLKNSKKNMLTFAGTLLFVNLAFLFLGGLLYLFAIQHGADYGQITSIVDGKEVVTNTFGFKDSAGQIKNIMGDDLFPALSLGHFPMALSVIFIIGLISALFPSADGALTAVTSSYCVDLLNLNEDQQKTEKQKKRLRMQVHLTFTVLFFVLIMVFKAINDKSIVYLIMEVAGYTYGPLLGLFAFGILTKYQITKKYSILAVTILAPVATYLINYLVTNYTDYRIGVELIILNGFLTFVGLWLVKSKNAITE</sequence>
<keyword evidence="6 12" id="KW-1133">Transmembrane helix</keyword>
<name>A0A1U7PXB3_9FLAO</name>
<feature type="transmembrane region" description="Helical" evidence="12">
    <location>
        <begin position="497"/>
        <end position="517"/>
    </location>
</feature>
<dbReference type="AlphaFoldDB" id="A0A1U7PXB3"/>
<feature type="transmembrane region" description="Helical" evidence="12">
    <location>
        <begin position="465"/>
        <end position="485"/>
    </location>
</feature>
<dbReference type="PROSITE" id="PS50283">
    <property type="entry name" value="NA_SOLUT_SYMP_3"/>
    <property type="match status" value="1"/>
</dbReference>
<evidence type="ECO:0000256" key="12">
    <source>
        <dbReference type="SAM" id="Phobius"/>
    </source>
</evidence>
<comment type="subcellular location">
    <subcellularLocation>
        <location evidence="1">Cell membrane</location>
        <topology evidence="1">Multi-pass membrane protein</topology>
    </subcellularLocation>
</comment>
<dbReference type="InterPro" id="IPR001734">
    <property type="entry name" value="Na/solute_symporter"/>
</dbReference>
<evidence type="ECO:0000256" key="10">
    <source>
        <dbReference type="ARBA" id="ARBA00023201"/>
    </source>
</evidence>
<accession>A0A1U7PXB3</accession>
<feature type="transmembrane region" description="Helical" evidence="12">
    <location>
        <begin position="36"/>
        <end position="54"/>
    </location>
</feature>
<feature type="transmembrane region" description="Helical" evidence="12">
    <location>
        <begin position="271"/>
        <end position="289"/>
    </location>
</feature>
<feature type="transmembrane region" description="Helical" evidence="12">
    <location>
        <begin position="113"/>
        <end position="135"/>
    </location>
</feature>
<feature type="transmembrane region" description="Helical" evidence="12">
    <location>
        <begin position="191"/>
        <end position="209"/>
    </location>
</feature>
<dbReference type="STRING" id="1121284.SAMN05660493_01853"/>
<evidence type="ECO:0000256" key="1">
    <source>
        <dbReference type="ARBA" id="ARBA00004651"/>
    </source>
</evidence>
<keyword evidence="7" id="KW-0915">Sodium</keyword>
<feature type="transmembrane region" description="Helical" evidence="12">
    <location>
        <begin position="310"/>
        <end position="334"/>
    </location>
</feature>
<feature type="transmembrane region" description="Helical" evidence="12">
    <location>
        <begin position="156"/>
        <end position="185"/>
    </location>
</feature>
<dbReference type="InterPro" id="IPR051163">
    <property type="entry name" value="Sodium:Solute_Symporter_SSF"/>
</dbReference>